<accession>W3XBF4</accession>
<dbReference type="AlphaFoldDB" id="W3XBF4"/>
<evidence type="ECO:0000313" key="3">
    <source>
        <dbReference type="Proteomes" id="UP000030651"/>
    </source>
</evidence>
<protein>
    <submittedName>
        <fullName evidence="2">Uncharacterized protein</fullName>
    </submittedName>
</protein>
<dbReference type="HOGENOM" id="CLU_1384581_0_0_1"/>
<feature type="region of interest" description="Disordered" evidence="1">
    <location>
        <begin position="1"/>
        <end position="31"/>
    </location>
</feature>
<dbReference type="OrthoDB" id="4771130at2759"/>
<dbReference type="EMBL" id="KI912111">
    <property type="protein sequence ID" value="ETS83418.1"/>
    <property type="molecule type" value="Genomic_DNA"/>
</dbReference>
<evidence type="ECO:0000256" key="1">
    <source>
        <dbReference type="SAM" id="MobiDB-lite"/>
    </source>
</evidence>
<keyword evidence="3" id="KW-1185">Reference proteome</keyword>
<feature type="region of interest" description="Disordered" evidence="1">
    <location>
        <begin position="46"/>
        <end position="163"/>
    </location>
</feature>
<name>W3XBF4_PESFW</name>
<feature type="compositionally biased region" description="Basic and acidic residues" evidence="1">
    <location>
        <begin position="91"/>
        <end position="110"/>
    </location>
</feature>
<dbReference type="RefSeq" id="XP_007832066.1">
    <property type="nucleotide sequence ID" value="XM_007833875.1"/>
</dbReference>
<dbReference type="InParanoid" id="W3XBF4"/>
<sequence length="197" mass="22852">MTSFPPPRRSRQSCSKSEDRRHIIAADEPNEISDYQQFIQRALEQEYWDQDPKRRGGGITSHPGRRSLTPVHPDLSGHVCTLQRSGTFGGSRRESRRERSRSVMREDAWKRASCYSYQSRDSTRNNTNNSNNNKRPSYVGVEPTFEPGYTPPPPRDLRKSTSAAKRMSDYFRPHRDMINEYEVPDNERLSLSLFSVL</sequence>
<gene>
    <name evidence="2" type="ORF">PFICI_05294</name>
</gene>
<feature type="compositionally biased region" description="Low complexity" evidence="1">
    <location>
        <begin position="124"/>
        <end position="133"/>
    </location>
</feature>
<dbReference type="GeneID" id="19270307"/>
<dbReference type="KEGG" id="pfy:PFICI_05294"/>
<organism evidence="2 3">
    <name type="scientific">Pestalotiopsis fici (strain W106-1 / CGMCC3.15140)</name>
    <dbReference type="NCBI Taxonomy" id="1229662"/>
    <lineage>
        <taxon>Eukaryota</taxon>
        <taxon>Fungi</taxon>
        <taxon>Dikarya</taxon>
        <taxon>Ascomycota</taxon>
        <taxon>Pezizomycotina</taxon>
        <taxon>Sordariomycetes</taxon>
        <taxon>Xylariomycetidae</taxon>
        <taxon>Amphisphaeriales</taxon>
        <taxon>Sporocadaceae</taxon>
        <taxon>Pestalotiopsis</taxon>
    </lineage>
</organism>
<feature type="compositionally biased region" description="Basic and acidic residues" evidence="1">
    <location>
        <begin position="16"/>
        <end position="25"/>
    </location>
</feature>
<dbReference type="Proteomes" id="UP000030651">
    <property type="component" value="Unassembled WGS sequence"/>
</dbReference>
<reference evidence="3" key="1">
    <citation type="journal article" date="2015" name="BMC Genomics">
        <title>Genomic and transcriptomic analysis of the endophytic fungus Pestalotiopsis fici reveals its lifestyle and high potential for synthesis of natural products.</title>
        <authorList>
            <person name="Wang X."/>
            <person name="Zhang X."/>
            <person name="Liu L."/>
            <person name="Xiang M."/>
            <person name="Wang W."/>
            <person name="Sun X."/>
            <person name="Che Y."/>
            <person name="Guo L."/>
            <person name="Liu G."/>
            <person name="Guo L."/>
            <person name="Wang C."/>
            <person name="Yin W.B."/>
            <person name="Stadler M."/>
            <person name="Zhang X."/>
            <person name="Liu X."/>
        </authorList>
    </citation>
    <scope>NUCLEOTIDE SEQUENCE [LARGE SCALE GENOMIC DNA]</scope>
    <source>
        <strain evidence="3">W106-1 / CGMCC3.15140</strain>
    </source>
</reference>
<proteinExistence type="predicted"/>
<evidence type="ECO:0000313" key="2">
    <source>
        <dbReference type="EMBL" id="ETS83418.1"/>
    </source>
</evidence>